<dbReference type="EMBL" id="JBDFQZ010000004">
    <property type="protein sequence ID" value="KAK9735742.1"/>
    <property type="molecule type" value="Genomic_DNA"/>
</dbReference>
<dbReference type="Proteomes" id="UP001443914">
    <property type="component" value="Unassembled WGS sequence"/>
</dbReference>
<dbReference type="InterPro" id="IPR002110">
    <property type="entry name" value="Ankyrin_rpt"/>
</dbReference>
<dbReference type="PANTHER" id="PTHR24121:SF21">
    <property type="entry name" value="ANKYRIN REPEAT FAMILY PROTEIN"/>
    <property type="match status" value="1"/>
</dbReference>
<keyword evidence="1" id="KW-0040">ANK repeat</keyword>
<accession>A0AAW1LNS2</accession>
<dbReference type="Gene3D" id="1.25.40.20">
    <property type="entry name" value="Ankyrin repeat-containing domain"/>
    <property type="match status" value="3"/>
</dbReference>
<evidence type="ECO:0000313" key="4">
    <source>
        <dbReference type="Proteomes" id="UP001443914"/>
    </source>
</evidence>
<dbReference type="PROSITE" id="PS50297">
    <property type="entry name" value="ANK_REP_REGION"/>
    <property type="match status" value="2"/>
</dbReference>
<evidence type="ECO:0000256" key="2">
    <source>
        <dbReference type="SAM" id="MobiDB-lite"/>
    </source>
</evidence>
<evidence type="ECO:0000313" key="3">
    <source>
        <dbReference type="EMBL" id="KAK9735742.1"/>
    </source>
</evidence>
<keyword evidence="4" id="KW-1185">Reference proteome</keyword>
<sequence length="480" mass="53359">MDTGCGALVGKLDDLKPTPQNPREEDDNNSDNDDGCDGAELHAAAEEGRGEDVLLILGKNPGLIRTGDPVGNTVLHMAAKDGDIVTVCNLIAFLEERQDEDSKKVLEDKNVSGDTALHLAIKNGHRKVAYHLIKADKTTGFIRNNDGKNPCHLAEKAGFSEVCQLSDILLVPYSLDVDARMEQVKRDLMSKSRKHVLWTELYKAIKVGEEDVLITGLRRDAKELLWHKDPCGETLLHVAVTASKMGPFSKLVQFMISNGLTDAALLGDRQGNTALHYAIMFREHSKAICLIEAEPTAVFQVNHHGVSPLYLAVEAGREDLVKLLVTQSCLPPWESEMLLHPQHAALAHLAIKAKSFDIFKLLVKHLPELVKVTYEKGWRLLSHAANRGFLDGVTYLLTKFPEYAKKCDKDGSFPIHKAVGGGNLSIVKAFYKHCPQTFYHIDHKGRNVLQIAVRYERADIVTYLTKELRMDDSFFESKGQ</sequence>
<feature type="compositionally biased region" description="Acidic residues" evidence="2">
    <location>
        <begin position="24"/>
        <end position="37"/>
    </location>
</feature>
<feature type="repeat" description="ANK" evidence="1">
    <location>
        <begin position="112"/>
        <end position="134"/>
    </location>
</feature>
<dbReference type="SMART" id="SM00248">
    <property type="entry name" value="ANK"/>
    <property type="match status" value="9"/>
</dbReference>
<organism evidence="3 4">
    <name type="scientific">Saponaria officinalis</name>
    <name type="common">Common soapwort</name>
    <name type="synonym">Lychnis saponaria</name>
    <dbReference type="NCBI Taxonomy" id="3572"/>
    <lineage>
        <taxon>Eukaryota</taxon>
        <taxon>Viridiplantae</taxon>
        <taxon>Streptophyta</taxon>
        <taxon>Embryophyta</taxon>
        <taxon>Tracheophyta</taxon>
        <taxon>Spermatophyta</taxon>
        <taxon>Magnoliopsida</taxon>
        <taxon>eudicotyledons</taxon>
        <taxon>Gunneridae</taxon>
        <taxon>Pentapetalae</taxon>
        <taxon>Caryophyllales</taxon>
        <taxon>Caryophyllaceae</taxon>
        <taxon>Caryophylleae</taxon>
        <taxon>Saponaria</taxon>
    </lineage>
</organism>
<dbReference type="AlphaFoldDB" id="A0AAW1LNS2"/>
<evidence type="ECO:0000256" key="1">
    <source>
        <dbReference type="PROSITE-ProRule" id="PRU00023"/>
    </source>
</evidence>
<dbReference type="PANTHER" id="PTHR24121">
    <property type="entry name" value="NO MECHANORECEPTOR POTENTIAL C, ISOFORM D-RELATED"/>
    <property type="match status" value="1"/>
</dbReference>
<name>A0AAW1LNS2_SAPOF</name>
<feature type="repeat" description="ANK" evidence="1">
    <location>
        <begin position="304"/>
        <end position="325"/>
    </location>
</feature>
<reference evidence="3" key="1">
    <citation type="submission" date="2024-03" db="EMBL/GenBank/DDBJ databases">
        <title>WGS assembly of Saponaria officinalis var. Norfolk2.</title>
        <authorList>
            <person name="Jenkins J."/>
            <person name="Shu S."/>
            <person name="Grimwood J."/>
            <person name="Barry K."/>
            <person name="Goodstein D."/>
            <person name="Schmutz J."/>
            <person name="Leebens-Mack J."/>
            <person name="Osbourn A."/>
        </authorList>
    </citation>
    <scope>NUCLEOTIDE SEQUENCE [LARGE SCALE GENOMIC DNA]</scope>
    <source>
        <strain evidence="3">JIC</strain>
    </source>
</reference>
<protein>
    <submittedName>
        <fullName evidence="3">Uncharacterized protein</fullName>
    </submittedName>
</protein>
<dbReference type="Pfam" id="PF12796">
    <property type="entry name" value="Ank_2"/>
    <property type="match status" value="3"/>
</dbReference>
<feature type="region of interest" description="Disordered" evidence="2">
    <location>
        <begin position="1"/>
        <end position="38"/>
    </location>
</feature>
<proteinExistence type="predicted"/>
<dbReference type="PROSITE" id="PS50088">
    <property type="entry name" value="ANK_REPEAT"/>
    <property type="match status" value="2"/>
</dbReference>
<comment type="caution">
    <text evidence="3">The sequence shown here is derived from an EMBL/GenBank/DDBJ whole genome shotgun (WGS) entry which is preliminary data.</text>
</comment>
<gene>
    <name evidence="3" type="ORF">RND81_04G224300</name>
</gene>
<dbReference type="SUPFAM" id="SSF48403">
    <property type="entry name" value="Ankyrin repeat"/>
    <property type="match status" value="2"/>
</dbReference>
<dbReference type="InterPro" id="IPR036770">
    <property type="entry name" value="Ankyrin_rpt-contain_sf"/>
</dbReference>